<dbReference type="AlphaFoldDB" id="A0A6J4M8Z7"/>
<sequence length="264" mass="26895">MSTRTSPWPHGIPCWADVSATDVRASGAFYSAVLGWAVPEPDEQWGGYVTAAAGGQLVAGIGPLQGGSAAWTVYLATDDVAGLAARAPEHGGTVLAPVMDVGPLGRMAILADPSGATFGLWQAGTMIGASRVNEPGALTWEDLRSTDPGAARAFYGALFGYAYDPVEMAGPDYTTFRLPSEQAPLGGMGPMMGSPDGTGSHWLVYFGVADTDAAVAAAEAAGGSLLAPAKDTPFGRMAWLADPDGAAFTVMSIEASQPAPDRSG</sequence>
<feature type="domain" description="VOC" evidence="1">
    <location>
        <begin position="136"/>
        <end position="253"/>
    </location>
</feature>
<dbReference type="PROSITE" id="PS51819">
    <property type="entry name" value="VOC"/>
    <property type="match status" value="2"/>
</dbReference>
<dbReference type="PANTHER" id="PTHR33993:SF10">
    <property type="entry name" value="CONSERVED PROTEIN"/>
    <property type="match status" value="1"/>
</dbReference>
<protein>
    <recommendedName>
        <fullName evidence="1">VOC domain-containing protein</fullName>
    </recommendedName>
</protein>
<dbReference type="InterPro" id="IPR037523">
    <property type="entry name" value="VOC_core"/>
</dbReference>
<organism evidence="2">
    <name type="scientific">uncultured Frankineae bacterium</name>
    <dbReference type="NCBI Taxonomy" id="437475"/>
    <lineage>
        <taxon>Bacteria</taxon>
        <taxon>Bacillati</taxon>
        <taxon>Actinomycetota</taxon>
        <taxon>Actinomycetes</taxon>
        <taxon>Frankiales</taxon>
        <taxon>environmental samples</taxon>
    </lineage>
</organism>
<dbReference type="PANTHER" id="PTHR33993">
    <property type="entry name" value="GLYOXALASE-RELATED"/>
    <property type="match status" value="1"/>
</dbReference>
<reference evidence="2" key="1">
    <citation type="submission" date="2020-02" db="EMBL/GenBank/DDBJ databases">
        <authorList>
            <person name="Meier V. D."/>
        </authorList>
    </citation>
    <scope>NUCLEOTIDE SEQUENCE</scope>
    <source>
        <strain evidence="2">AVDCRST_MAG16</strain>
    </source>
</reference>
<dbReference type="InterPro" id="IPR052164">
    <property type="entry name" value="Anthracycline_SecMetBiosynth"/>
</dbReference>
<accession>A0A6J4M8Z7</accession>
<dbReference type="Gene3D" id="3.10.180.10">
    <property type="entry name" value="2,3-Dihydroxybiphenyl 1,2-Dioxygenase, domain 1"/>
    <property type="match status" value="2"/>
</dbReference>
<evidence type="ECO:0000313" key="2">
    <source>
        <dbReference type="EMBL" id="CAA9353172.1"/>
    </source>
</evidence>
<name>A0A6J4M8Z7_9ACTN</name>
<proteinExistence type="predicted"/>
<dbReference type="Pfam" id="PF18029">
    <property type="entry name" value="Glyoxalase_6"/>
    <property type="match status" value="2"/>
</dbReference>
<dbReference type="CDD" id="cd07247">
    <property type="entry name" value="SgaA_N_like"/>
    <property type="match status" value="2"/>
</dbReference>
<feature type="domain" description="VOC" evidence="1">
    <location>
        <begin position="11"/>
        <end position="123"/>
    </location>
</feature>
<evidence type="ECO:0000259" key="1">
    <source>
        <dbReference type="PROSITE" id="PS51819"/>
    </source>
</evidence>
<dbReference type="InterPro" id="IPR041581">
    <property type="entry name" value="Glyoxalase_6"/>
</dbReference>
<dbReference type="SUPFAM" id="SSF54593">
    <property type="entry name" value="Glyoxalase/Bleomycin resistance protein/Dihydroxybiphenyl dioxygenase"/>
    <property type="match status" value="2"/>
</dbReference>
<dbReference type="InterPro" id="IPR029068">
    <property type="entry name" value="Glyas_Bleomycin-R_OHBP_Dase"/>
</dbReference>
<gene>
    <name evidence="2" type="ORF">AVDCRST_MAG16-2506</name>
</gene>
<dbReference type="EMBL" id="CADCUE010000233">
    <property type="protein sequence ID" value="CAA9353172.1"/>
    <property type="molecule type" value="Genomic_DNA"/>
</dbReference>